<organism evidence="1 2">
    <name type="scientific">Sulfobacillus harzensis</name>
    <dbReference type="NCBI Taxonomy" id="2729629"/>
    <lineage>
        <taxon>Bacteria</taxon>
        <taxon>Bacillati</taxon>
        <taxon>Bacillota</taxon>
        <taxon>Clostridia</taxon>
        <taxon>Eubacteriales</taxon>
        <taxon>Clostridiales Family XVII. Incertae Sedis</taxon>
        <taxon>Sulfobacillus</taxon>
    </lineage>
</organism>
<evidence type="ECO:0000313" key="2">
    <source>
        <dbReference type="Proteomes" id="UP000533476"/>
    </source>
</evidence>
<comment type="caution">
    <text evidence="1">The sequence shown here is derived from an EMBL/GenBank/DDBJ whole genome shotgun (WGS) entry which is preliminary data.</text>
</comment>
<gene>
    <name evidence="1" type="ORF">HIJ39_16885</name>
</gene>
<name>A0A7Y0L6A8_9FIRM</name>
<sequence length="47" mass="5180">MAIIAAIHHHVVERRRRTLGDGALRGRKGTTLAFWRGASGVWAMPQA</sequence>
<protein>
    <submittedName>
        <fullName evidence="1">Uncharacterized protein</fullName>
    </submittedName>
</protein>
<proteinExistence type="predicted"/>
<reference evidence="1 2" key="1">
    <citation type="submission" date="2020-04" db="EMBL/GenBank/DDBJ databases">
        <authorList>
            <person name="Zhang R."/>
            <person name="Schippers A."/>
        </authorList>
    </citation>
    <scope>NUCLEOTIDE SEQUENCE [LARGE SCALE GENOMIC DNA]</scope>
    <source>
        <strain evidence="1 2">DSM 109850</strain>
    </source>
</reference>
<dbReference type="Proteomes" id="UP000533476">
    <property type="component" value="Unassembled WGS sequence"/>
</dbReference>
<evidence type="ECO:0000313" key="1">
    <source>
        <dbReference type="EMBL" id="NMP24010.1"/>
    </source>
</evidence>
<dbReference type="EMBL" id="JABBVZ010000078">
    <property type="protein sequence ID" value="NMP24010.1"/>
    <property type="molecule type" value="Genomic_DNA"/>
</dbReference>
<keyword evidence="2" id="KW-1185">Reference proteome</keyword>
<dbReference type="AlphaFoldDB" id="A0A7Y0L6A8"/>
<dbReference type="RefSeq" id="WP_169101757.1">
    <property type="nucleotide sequence ID" value="NZ_JABBVZ010000078.1"/>
</dbReference>
<accession>A0A7Y0L6A8</accession>